<dbReference type="Pfam" id="PF13242">
    <property type="entry name" value="Hydrolase_like"/>
    <property type="match status" value="1"/>
</dbReference>
<dbReference type="PANTHER" id="PTHR19288:SF46">
    <property type="entry name" value="HALOACID DEHALOGENASE-LIKE HYDROLASE DOMAIN-CONTAINING PROTEIN 2"/>
    <property type="match status" value="1"/>
</dbReference>
<organism evidence="5 6">
    <name type="scientific">Ornatilinea apprima</name>
    <dbReference type="NCBI Taxonomy" id="1134406"/>
    <lineage>
        <taxon>Bacteria</taxon>
        <taxon>Bacillati</taxon>
        <taxon>Chloroflexota</taxon>
        <taxon>Anaerolineae</taxon>
        <taxon>Anaerolineales</taxon>
        <taxon>Anaerolineaceae</taxon>
        <taxon>Ornatilinea</taxon>
    </lineage>
</organism>
<feature type="binding site" evidence="4">
    <location>
        <position position="14"/>
    </location>
    <ligand>
        <name>Mg(2+)</name>
        <dbReference type="ChEBI" id="CHEBI:18420"/>
    </ligand>
</feature>
<comment type="caution">
    <text evidence="5">The sequence shown here is derived from an EMBL/GenBank/DDBJ whole genome shotgun (WGS) entry which is preliminary data.</text>
</comment>
<dbReference type="InterPro" id="IPR006357">
    <property type="entry name" value="HAD-SF_hydro_IIA"/>
</dbReference>
<reference evidence="5 6" key="1">
    <citation type="submission" date="2015-07" db="EMBL/GenBank/DDBJ databases">
        <title>Genome sequence of Ornatilinea apprima DSM 23815.</title>
        <authorList>
            <person name="Hemp J."/>
            <person name="Ward L.M."/>
            <person name="Pace L.A."/>
            <person name="Fischer W.W."/>
        </authorList>
    </citation>
    <scope>NUCLEOTIDE SEQUENCE [LARGE SCALE GENOMIC DNA]</scope>
    <source>
        <strain evidence="5 6">P3M-1</strain>
    </source>
</reference>
<evidence type="ECO:0000256" key="2">
    <source>
        <dbReference type="PIRSR" id="PIRSR000915-1"/>
    </source>
</evidence>
<evidence type="ECO:0000313" key="6">
    <source>
        <dbReference type="Proteomes" id="UP000050417"/>
    </source>
</evidence>
<dbReference type="SUPFAM" id="SSF56784">
    <property type="entry name" value="HAD-like"/>
    <property type="match status" value="1"/>
</dbReference>
<comment type="similarity">
    <text evidence="1">Belongs to the HAD-like hydrolase superfamily.</text>
</comment>
<evidence type="ECO:0000256" key="1">
    <source>
        <dbReference type="PIRNR" id="PIRNR000915"/>
    </source>
</evidence>
<dbReference type="InterPro" id="IPR036412">
    <property type="entry name" value="HAD-like_sf"/>
</dbReference>
<feature type="binding site" evidence="3">
    <location>
        <position position="187"/>
    </location>
    <ligand>
        <name>substrate</name>
    </ligand>
</feature>
<feature type="active site" description="Proton donor" evidence="2">
    <location>
        <position position="14"/>
    </location>
</feature>
<dbReference type="EMBL" id="LGCL01000015">
    <property type="protein sequence ID" value="KPL79112.1"/>
    <property type="molecule type" value="Genomic_DNA"/>
</dbReference>
<gene>
    <name evidence="5" type="ORF">ADN00_04425</name>
</gene>
<evidence type="ECO:0000256" key="3">
    <source>
        <dbReference type="PIRSR" id="PIRSR000915-2"/>
    </source>
</evidence>
<dbReference type="OrthoDB" id="9810449at2"/>
<dbReference type="PIRSF" id="PIRSF000915">
    <property type="entry name" value="PGP-type_phosphatase"/>
    <property type="match status" value="1"/>
</dbReference>
<dbReference type="InterPro" id="IPR023214">
    <property type="entry name" value="HAD_sf"/>
</dbReference>
<dbReference type="RefSeq" id="WP_075061745.1">
    <property type="nucleotide sequence ID" value="NZ_LGCL01000015.1"/>
</dbReference>
<dbReference type="Gene3D" id="3.40.50.1000">
    <property type="entry name" value="HAD superfamily/HAD-like"/>
    <property type="match status" value="2"/>
</dbReference>
<dbReference type="AlphaFoldDB" id="A0A0P6X7W4"/>
<comment type="cofactor">
    <cofactor evidence="4">
        <name>Mg(2+)</name>
        <dbReference type="ChEBI" id="CHEBI:18420"/>
    </cofactor>
    <text evidence="4">Divalent metal ions. Mg(2+) is the most effective.</text>
</comment>
<dbReference type="NCBIfam" id="TIGR01549">
    <property type="entry name" value="HAD-SF-IA-v1"/>
    <property type="match status" value="1"/>
</dbReference>
<evidence type="ECO:0000256" key="4">
    <source>
        <dbReference type="PIRSR" id="PIRSR000915-3"/>
    </source>
</evidence>
<keyword evidence="4" id="KW-0460">Magnesium</keyword>
<dbReference type="Pfam" id="PF13344">
    <property type="entry name" value="Hydrolase_6"/>
    <property type="match status" value="1"/>
</dbReference>
<evidence type="ECO:0008006" key="7">
    <source>
        <dbReference type="Google" id="ProtNLM"/>
    </source>
</evidence>
<dbReference type="NCBIfam" id="TIGR01460">
    <property type="entry name" value="HAD-SF-IIA"/>
    <property type="match status" value="1"/>
</dbReference>
<keyword evidence="4" id="KW-0479">Metal-binding</keyword>
<dbReference type="GO" id="GO:0005737">
    <property type="term" value="C:cytoplasm"/>
    <property type="evidence" value="ECO:0007669"/>
    <property type="project" value="TreeGrafter"/>
</dbReference>
<protein>
    <recommendedName>
        <fullName evidence="7">Haloacid dehalogenase</fullName>
    </recommendedName>
</protein>
<proteinExistence type="inferred from homology"/>
<feature type="active site" description="Nucleophile" evidence="2">
    <location>
        <position position="12"/>
    </location>
</feature>
<dbReference type="GO" id="GO:0016791">
    <property type="term" value="F:phosphatase activity"/>
    <property type="evidence" value="ECO:0007669"/>
    <property type="project" value="TreeGrafter"/>
</dbReference>
<dbReference type="PANTHER" id="PTHR19288">
    <property type="entry name" value="4-NITROPHENYLPHOSPHATASE-RELATED"/>
    <property type="match status" value="1"/>
</dbReference>
<evidence type="ECO:0000313" key="5">
    <source>
        <dbReference type="EMBL" id="KPL79112.1"/>
    </source>
</evidence>
<feature type="binding site" evidence="4">
    <location>
        <position position="212"/>
    </location>
    <ligand>
        <name>Mg(2+)</name>
        <dbReference type="ChEBI" id="CHEBI:18420"/>
    </ligand>
</feature>
<dbReference type="STRING" id="1134406.ADN00_04425"/>
<keyword evidence="6" id="KW-1185">Reference proteome</keyword>
<dbReference type="GO" id="GO:0046872">
    <property type="term" value="F:metal ion binding"/>
    <property type="evidence" value="ECO:0007669"/>
    <property type="project" value="UniProtKB-KW"/>
</dbReference>
<dbReference type="Proteomes" id="UP000050417">
    <property type="component" value="Unassembled WGS sequence"/>
</dbReference>
<feature type="binding site" evidence="4">
    <location>
        <position position="12"/>
    </location>
    <ligand>
        <name>Mg(2+)</name>
        <dbReference type="ChEBI" id="CHEBI:18420"/>
    </ligand>
</feature>
<sequence length="265" mass="28959">MKLSHVKGLLIDVDGTLLRSKAALPGVELFFPFLRSKGVKFCIATNNSVVTAEQYQRFFEQLGAPISEAEILTSSAAMRYYLERHFPQGGKAYVIGREGLRQAVRQAGFEVLEGMEAAADVAVVGGDPHFTYDHLKYACLHIQNGAVFLGTNPDVLYPSDEGLLPEVGTTLAALKAATGVEARVIGKPEKHLFEAALQRLGLEARETAMLGDRLDTDIAGAKRIGMASILVETGVDNRDSAQQHNIHPDMIVRDLPELMARWEDQ</sequence>
<accession>A0A0P6X7W4</accession>
<name>A0A0P6X7W4_9CHLR</name>
<dbReference type="InterPro" id="IPR006439">
    <property type="entry name" value="HAD-SF_hydro_IA"/>
</dbReference>